<keyword evidence="2" id="KW-1185">Reference proteome</keyword>
<comment type="caution">
    <text evidence="1">The sequence shown here is derived from an EMBL/GenBank/DDBJ whole genome shotgun (WGS) entry which is preliminary data.</text>
</comment>
<organism evidence="1 2">
    <name type="scientific">Candidatus Methylacidithermus pantelleriae</name>
    <dbReference type="NCBI Taxonomy" id="2744239"/>
    <lineage>
        <taxon>Bacteria</taxon>
        <taxon>Pseudomonadati</taxon>
        <taxon>Verrucomicrobiota</taxon>
        <taxon>Methylacidiphilae</taxon>
        <taxon>Methylacidiphilales</taxon>
        <taxon>Methylacidiphilaceae</taxon>
        <taxon>Candidatus Methylacidithermus</taxon>
    </lineage>
</organism>
<gene>
    <name evidence="1" type="ORF">MPNT_30162</name>
</gene>
<dbReference type="Proteomes" id="UP000663859">
    <property type="component" value="Unassembled WGS sequence"/>
</dbReference>
<accession>A0A8J2FQX2</accession>
<name>A0A8J2FQX2_9BACT</name>
<sequence length="112" mass="12977">MSHVGSVSTTRSRDKRIQAWRHRLSHNTIRDGNTLPRTFTGGDLAAVALWMERRPRLWRDSYLEGREYRAAVLPPRPPAVALIRRLACGEGAFDGQADWLFWMPRYQLHHPS</sequence>
<evidence type="ECO:0000313" key="2">
    <source>
        <dbReference type="Proteomes" id="UP000663859"/>
    </source>
</evidence>
<dbReference type="EMBL" id="CAJNOB010000023">
    <property type="protein sequence ID" value="CAF0699214.1"/>
    <property type="molecule type" value="Genomic_DNA"/>
</dbReference>
<evidence type="ECO:0000313" key="1">
    <source>
        <dbReference type="EMBL" id="CAF0699214.1"/>
    </source>
</evidence>
<proteinExistence type="predicted"/>
<dbReference type="AlphaFoldDB" id="A0A8J2FQX2"/>
<reference evidence="1" key="1">
    <citation type="submission" date="2021-02" db="EMBL/GenBank/DDBJ databases">
        <authorList>
            <person name="Cremers G."/>
            <person name="Picone N."/>
        </authorList>
    </citation>
    <scope>NUCLEOTIDE SEQUENCE</scope>
    <source>
        <strain evidence="1">PQ17</strain>
    </source>
</reference>
<protein>
    <submittedName>
        <fullName evidence="1">Uncharacterized protein</fullName>
    </submittedName>
</protein>